<keyword evidence="9 10" id="KW-0472">Membrane</keyword>
<feature type="transmembrane region" description="Helical" evidence="10">
    <location>
        <begin position="224"/>
        <end position="253"/>
    </location>
</feature>
<feature type="transmembrane region" description="Helical" evidence="10">
    <location>
        <begin position="93"/>
        <end position="111"/>
    </location>
</feature>
<evidence type="ECO:0000256" key="3">
    <source>
        <dbReference type="ARBA" id="ARBA00009843"/>
    </source>
</evidence>
<evidence type="ECO:0000256" key="4">
    <source>
        <dbReference type="ARBA" id="ARBA00022448"/>
    </source>
</evidence>
<dbReference type="PRINTS" id="PR00758">
    <property type="entry name" value="ARSENICPUMP"/>
</dbReference>
<comment type="caution">
    <text evidence="12">The sequence shown here is derived from an EMBL/GenBank/DDBJ whole genome shotgun (WGS) entry which is preliminary data.</text>
</comment>
<dbReference type="RefSeq" id="WP_172184778.1">
    <property type="nucleotide sequence ID" value="NZ_CAWPPK010000223.1"/>
</dbReference>
<evidence type="ECO:0000313" key="12">
    <source>
        <dbReference type="EMBL" id="NQE32566.1"/>
    </source>
</evidence>
<comment type="similarity">
    <text evidence="3">Belongs to the CitM (TC 2.A.11) transporter family.</text>
</comment>
<feature type="domain" description="Citrate transporter-like" evidence="11">
    <location>
        <begin position="26"/>
        <end position="333"/>
    </location>
</feature>
<reference evidence="12 13" key="1">
    <citation type="journal article" date="2020" name="Sci. Rep.">
        <title>A novel cyanobacterial geosmin producer, revising GeoA distribution and dispersion patterns in Bacteria.</title>
        <authorList>
            <person name="Churro C."/>
            <person name="Semedo-Aguiar A.P."/>
            <person name="Silva A.D."/>
            <person name="Pereira-Leal J.B."/>
            <person name="Leite R.B."/>
        </authorList>
    </citation>
    <scope>NUCLEOTIDE SEQUENCE [LARGE SCALE GENOMIC DNA]</scope>
    <source>
        <strain evidence="12 13">IPMA8</strain>
    </source>
</reference>
<gene>
    <name evidence="12" type="ORF">E5S67_00282</name>
</gene>
<comment type="subcellular location">
    <subcellularLocation>
        <location evidence="1">Cell membrane</location>
        <topology evidence="1">Multi-pass membrane protein</topology>
    </subcellularLocation>
</comment>
<organism evidence="12 13">
    <name type="scientific">Microcoleus asticus IPMA8</name>
    <dbReference type="NCBI Taxonomy" id="2563858"/>
    <lineage>
        <taxon>Bacteria</taxon>
        <taxon>Bacillati</taxon>
        <taxon>Cyanobacteriota</taxon>
        <taxon>Cyanophyceae</taxon>
        <taxon>Oscillatoriophycideae</taxon>
        <taxon>Oscillatoriales</taxon>
        <taxon>Microcoleaceae</taxon>
        <taxon>Microcoleus</taxon>
        <taxon>Microcoleus asticus</taxon>
    </lineage>
</organism>
<feature type="transmembrane region" description="Helical" evidence="10">
    <location>
        <begin position="301"/>
        <end position="323"/>
    </location>
</feature>
<feature type="transmembrane region" description="Helical" evidence="10">
    <location>
        <begin position="265"/>
        <end position="281"/>
    </location>
</feature>
<dbReference type="CDD" id="cd01117">
    <property type="entry name" value="YbiR_permease"/>
    <property type="match status" value="1"/>
</dbReference>
<feature type="transmembrane region" description="Helical" evidence="10">
    <location>
        <begin position="176"/>
        <end position="196"/>
    </location>
</feature>
<feature type="transmembrane region" description="Helical" evidence="10">
    <location>
        <begin position="59"/>
        <end position="81"/>
    </location>
</feature>
<keyword evidence="5" id="KW-1003">Cell membrane</keyword>
<dbReference type="PANTHER" id="PTHR43302">
    <property type="entry name" value="TRANSPORTER ARSB-RELATED"/>
    <property type="match status" value="1"/>
</dbReference>
<feature type="transmembrane region" description="Helical" evidence="10">
    <location>
        <begin position="335"/>
        <end position="358"/>
    </location>
</feature>
<keyword evidence="7" id="KW-0059">Arsenical resistance</keyword>
<evidence type="ECO:0000256" key="10">
    <source>
        <dbReference type="SAM" id="Phobius"/>
    </source>
</evidence>
<feature type="transmembrane region" description="Helical" evidence="10">
    <location>
        <begin position="29"/>
        <end position="47"/>
    </location>
</feature>
<dbReference type="InterPro" id="IPR000802">
    <property type="entry name" value="Arsenical_pump_ArsB"/>
</dbReference>
<accession>A0ABX2CQB4</accession>
<keyword evidence="8 10" id="KW-1133">Transmembrane helix</keyword>
<evidence type="ECO:0000256" key="6">
    <source>
        <dbReference type="ARBA" id="ARBA00022692"/>
    </source>
</evidence>
<evidence type="ECO:0000256" key="5">
    <source>
        <dbReference type="ARBA" id="ARBA00022475"/>
    </source>
</evidence>
<dbReference type="Proteomes" id="UP000702425">
    <property type="component" value="Unassembled WGS sequence"/>
</dbReference>
<name>A0ABX2CQB4_9CYAN</name>
<dbReference type="PANTHER" id="PTHR43302:SF5">
    <property type="entry name" value="TRANSPORTER ARSB-RELATED"/>
    <property type="match status" value="1"/>
</dbReference>
<evidence type="ECO:0000256" key="2">
    <source>
        <dbReference type="ARBA" id="ARBA00006433"/>
    </source>
</evidence>
<evidence type="ECO:0000313" key="13">
    <source>
        <dbReference type="Proteomes" id="UP000702425"/>
    </source>
</evidence>
<evidence type="ECO:0000259" key="11">
    <source>
        <dbReference type="Pfam" id="PF03600"/>
    </source>
</evidence>
<keyword evidence="4" id="KW-0813">Transport</keyword>
<feature type="transmembrane region" description="Helical" evidence="10">
    <location>
        <begin position="6"/>
        <end position="22"/>
    </location>
</feature>
<dbReference type="InterPro" id="IPR004680">
    <property type="entry name" value="Cit_transptr-like_dom"/>
</dbReference>
<keyword evidence="13" id="KW-1185">Reference proteome</keyword>
<feature type="transmembrane region" description="Helical" evidence="10">
    <location>
        <begin position="378"/>
        <end position="394"/>
    </location>
</feature>
<evidence type="ECO:0000256" key="9">
    <source>
        <dbReference type="ARBA" id="ARBA00023136"/>
    </source>
</evidence>
<comment type="similarity">
    <text evidence="2">Belongs to the ArsB family.</text>
</comment>
<evidence type="ECO:0000256" key="1">
    <source>
        <dbReference type="ARBA" id="ARBA00004651"/>
    </source>
</evidence>
<dbReference type="EMBL" id="SRRZ01000003">
    <property type="protein sequence ID" value="NQE32566.1"/>
    <property type="molecule type" value="Genomic_DNA"/>
</dbReference>
<keyword evidence="6 10" id="KW-0812">Transmembrane</keyword>
<sequence length="395" mass="42145">MITLKYLVLGLTYLGFGLGYLPGLRMNRAAVAIVGSALAVALGILDLKTAWEAIDPGTIVFLLGMMIVNSALGASGFFQLALEFLTRFTRSPFGIMVAITFGSGILSAFFLNDTTAILLAPLTLSLTRSLSLNPIPYLLALAGGTNLGSVATVSGNPQNILVGSFSGISYLEFARSLAPVALICLLVQVAWLWLLYPEVRSCKSLPEVPQVRYRLFKPLLAKSLWVTAGLLVAFLAGVPLAESAWIAASILLITRRVKSDRILQGVDWNLLVMFAGLFVVTKATQQLGLLDNLTNLTGTPLSLLGVTVILSNLISNVPAVLVLQSVIVKTDTQAWLLLAAGSTLAGNLTLLGSVANLIVAEVAGKSGDYLTFKEHLRFGLPLTFVTLGIAYFWLY</sequence>
<protein>
    <submittedName>
        <fullName evidence="12">Transporter</fullName>
    </submittedName>
</protein>
<evidence type="ECO:0000256" key="8">
    <source>
        <dbReference type="ARBA" id="ARBA00022989"/>
    </source>
</evidence>
<evidence type="ECO:0000256" key="7">
    <source>
        <dbReference type="ARBA" id="ARBA00022849"/>
    </source>
</evidence>
<proteinExistence type="inferred from homology"/>
<dbReference type="Pfam" id="PF03600">
    <property type="entry name" value="CitMHS"/>
    <property type="match status" value="1"/>
</dbReference>